<sequence length="912" mass="99143">MKKKIFKIFGIVFLVVIVTLIAAPFFLKGKIADIIKNKVNHSVDATFDFSDASLSLFSSFPNAKVSLENISLVNKSPFEGDTLFSSNSIELEMSIKELFKDANEPIAIKSLTLDKALLNILVNEKEEANYDISKGEEEESTTTTEESSGFSFSMDSYAITSTDINYIDKSTGISLLLKDINHSGSGDLSLATSELDTHTDAIVSFAMDSTNYLDNNKIKLDAIVGVDLEKSKYTFLKNKAVINQLPLVFNGFIQVNENNQELDITFKTPSSDFKNFLALIPEVYSKDIGNVKTSGDFTVEGAFNGVVDDTHIPKFNITIASHNASFKYPDLPKTVQDINIDVAINNTSGIAEDTYVDIKKGTFRIDEDTFSIVANVKELMGNTKVNAQLKGIMNLANISKAYPVPSDLNLKGLLNADINTAFDMASVEQEKYENTKTQGTLQLKDFVYKSSEVPNPVELNSTSVTFTPKTVTLNTLEGKTGKTDFKANGTIDNLLGFMFNDEKVEGNFNLNSNTFALNDFMVGEEEVESVTSENKTPEPGSGEEKIKIPSFLDCTINADAKTVLYDNLTLTNVKGSLKIKDEKATLNNMTSSMLGGKVGFGGEVSTKQDIPTFAMQLDLDKLGIAETFKSLELFKVLAPIASALQGKLDSNIEISGNLTNDFTPDLGSISGNVLAELLSNDIDPNKAKLLSSLTNNLNFIKLDEIDLKGLKTALTFEDGKVKVKPFSINYQDIKVNVSGGHNFDSSLDYKATLDVPAKYLGSEVTSLISKIDDSSLENLTIPVTANIGGLYNSPKVSTDMTSGIKSLTTKLIDIQKQKLINKGKDKAKDLLSDVLGGSTSENDTTQTKDKTKEGVKEVLGGILGGSKQKESSEGSSETKEDSTVAPKKDEDVIKEKAKNILGGLLGGKKKEE</sequence>
<evidence type="ECO:0000259" key="2">
    <source>
        <dbReference type="Pfam" id="PF05170"/>
    </source>
</evidence>
<dbReference type="GO" id="GO:0090313">
    <property type="term" value="P:regulation of protein targeting to membrane"/>
    <property type="evidence" value="ECO:0007669"/>
    <property type="project" value="TreeGrafter"/>
</dbReference>
<feature type="domain" description="AsmA" evidence="2">
    <location>
        <begin position="2"/>
        <end position="181"/>
    </location>
</feature>
<evidence type="ECO:0000256" key="1">
    <source>
        <dbReference type="SAM" id="MobiDB-lite"/>
    </source>
</evidence>
<name>A0A495EBJ3_9FLAO</name>
<feature type="compositionally biased region" description="Basic and acidic residues" evidence="1">
    <location>
        <begin position="846"/>
        <end position="856"/>
    </location>
</feature>
<accession>A0A495EBJ3</accession>
<dbReference type="PANTHER" id="PTHR30441:SF8">
    <property type="entry name" value="DUF748 DOMAIN-CONTAINING PROTEIN"/>
    <property type="match status" value="1"/>
</dbReference>
<keyword evidence="4" id="KW-1185">Reference proteome</keyword>
<dbReference type="OrthoDB" id="596403at2"/>
<evidence type="ECO:0000313" key="3">
    <source>
        <dbReference type="EMBL" id="RKR14071.1"/>
    </source>
</evidence>
<organism evidence="3 4">
    <name type="scientific">Maribacter vaceletii</name>
    <dbReference type="NCBI Taxonomy" id="1206816"/>
    <lineage>
        <taxon>Bacteria</taxon>
        <taxon>Pseudomonadati</taxon>
        <taxon>Bacteroidota</taxon>
        <taxon>Flavobacteriia</taxon>
        <taxon>Flavobacteriales</taxon>
        <taxon>Flavobacteriaceae</taxon>
        <taxon>Maribacter</taxon>
    </lineage>
</organism>
<dbReference type="Pfam" id="PF05170">
    <property type="entry name" value="AsmA"/>
    <property type="match status" value="1"/>
</dbReference>
<feature type="region of interest" description="Disordered" evidence="1">
    <location>
        <begin position="833"/>
        <end position="892"/>
    </location>
</feature>
<dbReference type="InterPro" id="IPR052894">
    <property type="entry name" value="AsmA-related"/>
</dbReference>
<protein>
    <submittedName>
        <fullName evidence="3">AsmA-like protein</fullName>
    </submittedName>
</protein>
<gene>
    <name evidence="3" type="ORF">CLV91_0140</name>
</gene>
<reference evidence="3 4" key="1">
    <citation type="submission" date="2018-10" db="EMBL/GenBank/DDBJ databases">
        <title>Genomic Encyclopedia of Archaeal and Bacterial Type Strains, Phase II (KMG-II): from individual species to whole genera.</title>
        <authorList>
            <person name="Goeker M."/>
        </authorList>
    </citation>
    <scope>NUCLEOTIDE SEQUENCE [LARGE SCALE GENOMIC DNA]</scope>
    <source>
        <strain evidence="3 4">DSM 25230</strain>
    </source>
</reference>
<dbReference type="GO" id="GO:0005886">
    <property type="term" value="C:plasma membrane"/>
    <property type="evidence" value="ECO:0007669"/>
    <property type="project" value="TreeGrafter"/>
</dbReference>
<dbReference type="InterPro" id="IPR007844">
    <property type="entry name" value="AsmA"/>
</dbReference>
<dbReference type="EMBL" id="RBIQ01000007">
    <property type="protein sequence ID" value="RKR14071.1"/>
    <property type="molecule type" value="Genomic_DNA"/>
</dbReference>
<dbReference type="RefSeq" id="WP_121062971.1">
    <property type="nucleotide sequence ID" value="NZ_RBIQ01000007.1"/>
</dbReference>
<dbReference type="AlphaFoldDB" id="A0A495EBJ3"/>
<feature type="region of interest" description="Disordered" evidence="1">
    <location>
        <begin position="130"/>
        <end position="149"/>
    </location>
</feature>
<dbReference type="PANTHER" id="PTHR30441">
    <property type="entry name" value="DUF748 DOMAIN-CONTAINING PROTEIN"/>
    <property type="match status" value="1"/>
</dbReference>
<dbReference type="Proteomes" id="UP000269412">
    <property type="component" value="Unassembled WGS sequence"/>
</dbReference>
<comment type="caution">
    <text evidence="3">The sequence shown here is derived from an EMBL/GenBank/DDBJ whole genome shotgun (WGS) entry which is preliminary data.</text>
</comment>
<proteinExistence type="predicted"/>
<evidence type="ECO:0000313" key="4">
    <source>
        <dbReference type="Proteomes" id="UP000269412"/>
    </source>
</evidence>
<feature type="compositionally biased region" description="Basic and acidic residues" evidence="1">
    <location>
        <begin position="867"/>
        <end position="892"/>
    </location>
</feature>